<evidence type="ECO:0000313" key="3">
    <source>
        <dbReference type="Proteomes" id="UP000636709"/>
    </source>
</evidence>
<dbReference type="PANTHER" id="PTHR23336">
    <property type="entry name" value="ZINC FINGER CW-TYPE COILED-COIL DOMAIN PROTEIN 3"/>
    <property type="match status" value="1"/>
</dbReference>
<dbReference type="Gene3D" id="3.30.565.10">
    <property type="entry name" value="Histidine kinase-like ATPase, C-terminal domain"/>
    <property type="match status" value="1"/>
</dbReference>
<dbReference type="GO" id="GO:0016887">
    <property type="term" value="F:ATP hydrolysis activity"/>
    <property type="evidence" value="ECO:0007669"/>
    <property type="project" value="InterPro"/>
</dbReference>
<evidence type="ECO:0000313" key="2">
    <source>
        <dbReference type="EMBL" id="KAF8658919.1"/>
    </source>
</evidence>
<comment type="subunit">
    <text evidence="1">Homodimer.</text>
</comment>
<evidence type="ECO:0000256" key="1">
    <source>
        <dbReference type="ARBA" id="ARBA00011738"/>
    </source>
</evidence>
<dbReference type="InterPro" id="IPR036890">
    <property type="entry name" value="HATPase_C_sf"/>
</dbReference>
<organism evidence="2 3">
    <name type="scientific">Digitaria exilis</name>
    <dbReference type="NCBI Taxonomy" id="1010633"/>
    <lineage>
        <taxon>Eukaryota</taxon>
        <taxon>Viridiplantae</taxon>
        <taxon>Streptophyta</taxon>
        <taxon>Embryophyta</taxon>
        <taxon>Tracheophyta</taxon>
        <taxon>Spermatophyta</taxon>
        <taxon>Magnoliopsida</taxon>
        <taxon>Liliopsida</taxon>
        <taxon>Poales</taxon>
        <taxon>Poaceae</taxon>
        <taxon>PACMAD clade</taxon>
        <taxon>Panicoideae</taxon>
        <taxon>Panicodae</taxon>
        <taxon>Paniceae</taxon>
        <taxon>Anthephorinae</taxon>
        <taxon>Digitaria</taxon>
    </lineage>
</organism>
<dbReference type="EMBL" id="JACEFO010002478">
    <property type="protein sequence ID" value="KAF8658919.1"/>
    <property type="molecule type" value="Genomic_DNA"/>
</dbReference>
<reference evidence="2" key="1">
    <citation type="submission" date="2020-07" db="EMBL/GenBank/DDBJ databases">
        <title>Genome sequence and genetic diversity analysis of an under-domesticated orphan crop, white fonio (Digitaria exilis).</title>
        <authorList>
            <person name="Bennetzen J.L."/>
            <person name="Chen S."/>
            <person name="Ma X."/>
            <person name="Wang X."/>
            <person name="Yssel A.E.J."/>
            <person name="Chaluvadi S.R."/>
            <person name="Johnson M."/>
            <person name="Gangashetty P."/>
            <person name="Hamidou F."/>
            <person name="Sanogo M.D."/>
            <person name="Zwaenepoel A."/>
            <person name="Wallace J."/>
            <person name="Van De Peer Y."/>
            <person name="Van Deynze A."/>
        </authorList>
    </citation>
    <scope>NUCLEOTIDE SEQUENCE</scope>
    <source>
        <tissue evidence="2">Leaves</tissue>
    </source>
</reference>
<dbReference type="AlphaFoldDB" id="A0A835E3P4"/>
<dbReference type="PANTHER" id="PTHR23336:SF11">
    <property type="entry name" value="OS06G0622000 PROTEIN"/>
    <property type="match status" value="1"/>
</dbReference>
<dbReference type="Proteomes" id="UP000636709">
    <property type="component" value="Unassembled WGS sequence"/>
</dbReference>
<dbReference type="SUPFAM" id="SSF55874">
    <property type="entry name" value="ATPase domain of HSP90 chaperone/DNA topoisomerase II/histidine kinase"/>
    <property type="match status" value="1"/>
</dbReference>
<comment type="caution">
    <text evidence="2">The sequence shown here is derived from an EMBL/GenBank/DDBJ whole genome shotgun (WGS) entry which is preliminary data.</text>
</comment>
<keyword evidence="3" id="KW-1185">Reference proteome</keyword>
<dbReference type="Pfam" id="PF13589">
    <property type="entry name" value="HATPase_c_3"/>
    <property type="match status" value="1"/>
</dbReference>
<gene>
    <name evidence="2" type="ORF">HU200_058887</name>
</gene>
<protein>
    <submittedName>
        <fullName evidence="2">Uncharacterized protein</fullName>
    </submittedName>
</protein>
<accession>A0A835E3P4</accession>
<dbReference type="GO" id="GO:0005634">
    <property type="term" value="C:nucleus"/>
    <property type="evidence" value="ECO:0007669"/>
    <property type="project" value="TreeGrafter"/>
</dbReference>
<proteinExistence type="predicted"/>
<name>A0A835E3P4_9POAL</name>
<dbReference type="InterPro" id="IPR045261">
    <property type="entry name" value="MORC_ATPase"/>
</dbReference>
<sequence length="299" mass="34863">MRSCCMSVDKMFLGTATDGRNIWLNISIEYLFSKKAQKKIPVLSVIDDGHGMTYSDMMRMISFGHKRPNEHREDEIGRFGIGFKVLYPDYDLLGYFDEDACHLHIECPEPCVPLDYSLQSYLEVMFLNPRMKIYMSRVFGNILVKSRPWQRLLTRTSVISGEIMGRDYRIDPGKEASLTNGLEAKSIVADVGRESWSCRYLKSHCSFKYPCFPILCWICKDCVNVCQNWRSGLVGEWHDTGMQNFDNLELFTFLSREGDERHKPDAHWFMLQRRKWRVLNAGFKIDTLPENGLYQAIMK</sequence>
<dbReference type="OrthoDB" id="757982at2759"/>